<name>A0ABW3L1C0_9BACI</name>
<evidence type="ECO:0000313" key="9">
    <source>
        <dbReference type="Proteomes" id="UP001596990"/>
    </source>
</evidence>
<keyword evidence="9" id="KW-1185">Reference proteome</keyword>
<dbReference type="Pfam" id="PF03772">
    <property type="entry name" value="Competence"/>
    <property type="match status" value="1"/>
</dbReference>
<comment type="subcellular location">
    <subcellularLocation>
        <location evidence="1">Cell membrane</location>
        <topology evidence="1">Multi-pass membrane protein</topology>
    </subcellularLocation>
</comment>
<evidence type="ECO:0000256" key="1">
    <source>
        <dbReference type="ARBA" id="ARBA00004651"/>
    </source>
</evidence>
<evidence type="ECO:0000256" key="6">
    <source>
        <dbReference type="SAM" id="Phobius"/>
    </source>
</evidence>
<dbReference type="InterPro" id="IPR052159">
    <property type="entry name" value="Competence_DNA_uptake"/>
</dbReference>
<dbReference type="NCBIfam" id="TIGR00361">
    <property type="entry name" value="ComEC_Rec2"/>
    <property type="match status" value="1"/>
</dbReference>
<proteinExistence type="predicted"/>
<keyword evidence="3 6" id="KW-0812">Transmembrane</keyword>
<dbReference type="Proteomes" id="UP001596990">
    <property type="component" value="Unassembled WGS sequence"/>
</dbReference>
<feature type="transmembrane region" description="Helical" evidence="6">
    <location>
        <begin position="263"/>
        <end position="283"/>
    </location>
</feature>
<dbReference type="InterPro" id="IPR025405">
    <property type="entry name" value="DUF4131"/>
</dbReference>
<feature type="transmembrane region" description="Helical" evidence="6">
    <location>
        <begin position="304"/>
        <end position="322"/>
    </location>
</feature>
<dbReference type="RefSeq" id="WP_386057615.1">
    <property type="nucleotide sequence ID" value="NZ_JBHTKL010000001.1"/>
</dbReference>
<evidence type="ECO:0000256" key="2">
    <source>
        <dbReference type="ARBA" id="ARBA00022475"/>
    </source>
</evidence>
<dbReference type="SUPFAM" id="SSF56281">
    <property type="entry name" value="Metallo-hydrolase/oxidoreductase"/>
    <property type="match status" value="1"/>
</dbReference>
<feature type="transmembrane region" description="Helical" evidence="6">
    <location>
        <begin position="391"/>
        <end position="409"/>
    </location>
</feature>
<feature type="transmembrane region" description="Helical" evidence="6">
    <location>
        <begin position="231"/>
        <end position="251"/>
    </location>
</feature>
<comment type="caution">
    <text evidence="8">The sequence shown here is derived from an EMBL/GenBank/DDBJ whole genome shotgun (WGS) entry which is preliminary data.</text>
</comment>
<feature type="transmembrane region" description="Helical" evidence="6">
    <location>
        <begin position="352"/>
        <end position="371"/>
    </location>
</feature>
<feature type="transmembrane region" description="Helical" evidence="6">
    <location>
        <begin position="441"/>
        <end position="464"/>
    </location>
</feature>
<evidence type="ECO:0000256" key="4">
    <source>
        <dbReference type="ARBA" id="ARBA00022989"/>
    </source>
</evidence>
<protein>
    <submittedName>
        <fullName evidence="8">DNA internalization-related competence protein ComEC/Rec2</fullName>
    </submittedName>
</protein>
<dbReference type="InterPro" id="IPR035681">
    <property type="entry name" value="ComA-like_MBL"/>
</dbReference>
<dbReference type="InterPro" id="IPR004477">
    <property type="entry name" value="ComEC_N"/>
</dbReference>
<sequence>MRGQWHMIAGAFVLGALSHSETKTSAIVFLLLFFSLTYLFRKRRLMLFVMFAGFTSGYFIVPHSFPTDPISDMPFQGKISSVKVAQDKIEAVLKESKTSQKVLLVFFRQNNDPNMDKRILKSWKSGASCLVFTSADLPPRATNPGTFDYREYLLKSGIQYQTIIDDESMVQCEGESILAGLSTYRLSLGDRMQQVIPEETRAWLKALALGDTSELPDETIERFRRWNLSHILAISGLHIGLFVGFAFLFMIRSGAVTKEQSGWILLFLLPFYTFLAGGAPSVLRASSMVVVSLILIKMKLKIQMSDIVSLLFLSLLFIKPLYIYHLGFQFSFLVTFSLIFSFKWLAASTTKFFLLLRVSIISQMVILPLQLKHFYEFNPLSIIANLLYVPYFSIVVIPLMFSLLFLLIIYPPLVSLPVKMFEVFHPWMMKVLIYIDEQSLISWVTGEIPIPFILVFYLFLYLMFVCLEQDRLKHGFFAGAGCVLVLVGWSLIPYFSPQGTVTMLDVGQGDSFIIELPYRRGVIMIDAAGADKFSGNQAKVVEQTIVPFLKSKGISRLDALILSHEDHDHIGSVPYLFDHLQIRQIIVSKYFQSPPELVKAMEGSQTRLVREGFNRTIMLGGQPFKVVGPSTDHNESNDNSLIIQTEVGGLGWLFTGDISKAVEEATIEAFPDMKVDVLKVSHHGSKTSTSGDFIEKANPSISLISAGRANRYGHPHAEVLDVLERYDSKQFRTDHHGAVQYHFGKEGGTFQTFLPYTTNKSETNLK</sequence>
<feature type="domain" description="Metallo-beta-lactamase" evidence="7">
    <location>
        <begin position="508"/>
        <end position="708"/>
    </location>
</feature>
<dbReference type="Pfam" id="PF13567">
    <property type="entry name" value="DUF4131"/>
    <property type="match status" value="1"/>
</dbReference>
<gene>
    <name evidence="8" type="ORF">ACFQ2J_06390</name>
</gene>
<evidence type="ECO:0000256" key="3">
    <source>
        <dbReference type="ARBA" id="ARBA00022692"/>
    </source>
</evidence>
<keyword evidence="5 6" id="KW-0472">Membrane</keyword>
<feature type="transmembrane region" description="Helical" evidence="6">
    <location>
        <begin position="476"/>
        <end position="495"/>
    </location>
</feature>
<evidence type="ECO:0000256" key="5">
    <source>
        <dbReference type="ARBA" id="ARBA00023136"/>
    </source>
</evidence>
<dbReference type="PANTHER" id="PTHR30619">
    <property type="entry name" value="DNA INTERNALIZATION/COMPETENCE PROTEIN COMEC/REC2"/>
    <property type="match status" value="1"/>
</dbReference>
<keyword evidence="2" id="KW-1003">Cell membrane</keyword>
<dbReference type="CDD" id="cd07731">
    <property type="entry name" value="ComA-like_MBL-fold"/>
    <property type="match status" value="1"/>
</dbReference>
<keyword evidence="4 6" id="KW-1133">Transmembrane helix</keyword>
<dbReference type="Gene3D" id="3.60.15.10">
    <property type="entry name" value="Ribonuclease Z/Hydroxyacylglutathione hydrolase-like"/>
    <property type="match status" value="1"/>
</dbReference>
<dbReference type="NCBIfam" id="TIGR00360">
    <property type="entry name" value="ComEC_N-term"/>
    <property type="match status" value="1"/>
</dbReference>
<dbReference type="InterPro" id="IPR001279">
    <property type="entry name" value="Metallo-B-lactamas"/>
</dbReference>
<dbReference type="InterPro" id="IPR004797">
    <property type="entry name" value="Competence_ComEC/Rec2"/>
</dbReference>
<dbReference type="EMBL" id="JBHTKL010000001">
    <property type="protein sequence ID" value="MFD1018823.1"/>
    <property type="molecule type" value="Genomic_DNA"/>
</dbReference>
<dbReference type="Pfam" id="PF00753">
    <property type="entry name" value="Lactamase_B"/>
    <property type="match status" value="1"/>
</dbReference>
<reference evidence="9" key="1">
    <citation type="journal article" date="2019" name="Int. J. Syst. Evol. Microbiol.">
        <title>The Global Catalogue of Microorganisms (GCM) 10K type strain sequencing project: providing services to taxonomists for standard genome sequencing and annotation.</title>
        <authorList>
            <consortium name="The Broad Institute Genomics Platform"/>
            <consortium name="The Broad Institute Genome Sequencing Center for Infectious Disease"/>
            <person name="Wu L."/>
            <person name="Ma J."/>
        </authorList>
    </citation>
    <scope>NUCLEOTIDE SEQUENCE [LARGE SCALE GENOMIC DNA]</scope>
    <source>
        <strain evidence="9">CCUG 56607</strain>
    </source>
</reference>
<dbReference type="PANTHER" id="PTHR30619:SF1">
    <property type="entry name" value="RECOMBINATION PROTEIN 2"/>
    <property type="match status" value="1"/>
</dbReference>
<dbReference type="InterPro" id="IPR036866">
    <property type="entry name" value="RibonucZ/Hydroxyglut_hydro"/>
</dbReference>
<evidence type="ECO:0000259" key="7">
    <source>
        <dbReference type="SMART" id="SM00849"/>
    </source>
</evidence>
<organism evidence="8 9">
    <name type="scientific">Thalassobacillus hwangdonensis</name>
    <dbReference type="NCBI Taxonomy" id="546108"/>
    <lineage>
        <taxon>Bacteria</taxon>
        <taxon>Bacillati</taxon>
        <taxon>Bacillota</taxon>
        <taxon>Bacilli</taxon>
        <taxon>Bacillales</taxon>
        <taxon>Bacillaceae</taxon>
        <taxon>Thalassobacillus</taxon>
    </lineage>
</organism>
<evidence type="ECO:0000313" key="8">
    <source>
        <dbReference type="EMBL" id="MFD1018823.1"/>
    </source>
</evidence>
<dbReference type="SMART" id="SM00849">
    <property type="entry name" value="Lactamase_B"/>
    <property type="match status" value="1"/>
</dbReference>
<accession>A0ABW3L1C0</accession>